<dbReference type="Gene3D" id="2.60.20.10">
    <property type="entry name" value="Crystallins"/>
    <property type="match status" value="1"/>
</dbReference>
<keyword evidence="12" id="KW-1185">Reference proteome</keyword>
<gene>
    <name evidence="11" type="ORF">GDO78_013323</name>
</gene>
<comment type="subcellular location">
    <subcellularLocation>
        <location evidence="6">Zymogen granule lumen</location>
    </subcellularLocation>
    <subcellularLocation>
        <location evidence="8">Zymogen granule membrane</location>
        <topology evidence="8">Peripheral membrane protein</topology>
        <orientation evidence="8">Lumenal side</orientation>
    </subcellularLocation>
</comment>
<evidence type="ECO:0000256" key="9">
    <source>
        <dbReference type="ARBA" id="ARBA00074712"/>
    </source>
</evidence>
<protein>
    <recommendedName>
        <fullName evidence="9">Syncollin</fullName>
    </recommendedName>
</protein>
<comment type="caution">
    <text evidence="11">The sequence shown here is derived from an EMBL/GenBank/DDBJ whole genome shotgun (WGS) entry which is preliminary data.</text>
</comment>
<dbReference type="Pfam" id="PF15138">
    <property type="entry name" value="Syncollin"/>
    <property type="match status" value="1"/>
</dbReference>
<evidence type="ECO:0000256" key="3">
    <source>
        <dbReference type="ARBA" id="ARBA00023136"/>
    </source>
</evidence>
<sequence>MRALSLCILPLLATLAMGLCPAPAELKDADGNRLCARLYADDSPYYDECCAGASLDVKPGDDIPYVLLRWTNRISSLVVGTKCELTVWSKRPKAGDTKKFTAGAQPRLVEVKRGLLGNWDNVISSYYCKCN</sequence>
<dbReference type="AlphaFoldDB" id="A0A8J6F0A2"/>
<dbReference type="PANTHER" id="PTHR17503:SF0">
    <property type="entry name" value="SYNCOLLIN"/>
    <property type="match status" value="1"/>
</dbReference>
<evidence type="ECO:0000256" key="10">
    <source>
        <dbReference type="SAM" id="SignalP"/>
    </source>
</evidence>
<dbReference type="InterPro" id="IPR028137">
    <property type="entry name" value="Syncollin"/>
</dbReference>
<evidence type="ECO:0000313" key="12">
    <source>
        <dbReference type="Proteomes" id="UP000770717"/>
    </source>
</evidence>
<evidence type="ECO:0000256" key="1">
    <source>
        <dbReference type="ARBA" id="ARBA00022483"/>
    </source>
</evidence>
<dbReference type="Proteomes" id="UP000770717">
    <property type="component" value="Unassembled WGS sequence"/>
</dbReference>
<organism evidence="11 12">
    <name type="scientific">Eleutherodactylus coqui</name>
    <name type="common">Puerto Rican coqui</name>
    <dbReference type="NCBI Taxonomy" id="57060"/>
    <lineage>
        <taxon>Eukaryota</taxon>
        <taxon>Metazoa</taxon>
        <taxon>Chordata</taxon>
        <taxon>Craniata</taxon>
        <taxon>Vertebrata</taxon>
        <taxon>Euteleostomi</taxon>
        <taxon>Amphibia</taxon>
        <taxon>Batrachia</taxon>
        <taxon>Anura</taxon>
        <taxon>Neobatrachia</taxon>
        <taxon>Hyloidea</taxon>
        <taxon>Eleutherodactylidae</taxon>
        <taxon>Eleutherodactylinae</taxon>
        <taxon>Eleutherodactylus</taxon>
        <taxon>Eleutherodactylus</taxon>
    </lineage>
</organism>
<keyword evidence="5" id="KW-0968">Cytoplasmic vesicle</keyword>
<dbReference type="GO" id="GO:0006887">
    <property type="term" value="P:exocytosis"/>
    <property type="evidence" value="ECO:0007669"/>
    <property type="project" value="UniProtKB-KW"/>
</dbReference>
<evidence type="ECO:0000256" key="6">
    <source>
        <dbReference type="ARBA" id="ARBA00037795"/>
    </source>
</evidence>
<accession>A0A8J6F0A2</accession>
<evidence type="ECO:0000256" key="7">
    <source>
        <dbReference type="ARBA" id="ARBA00057037"/>
    </source>
</evidence>
<dbReference type="OrthoDB" id="9947298at2759"/>
<name>A0A8J6F0A2_ELECQ</name>
<dbReference type="FunFam" id="2.60.20.10:FF:000014">
    <property type="entry name" value="Syncollin"/>
    <property type="match status" value="1"/>
</dbReference>
<feature type="signal peptide" evidence="10">
    <location>
        <begin position="1"/>
        <end position="18"/>
    </location>
</feature>
<keyword evidence="2 10" id="KW-0732">Signal</keyword>
<evidence type="ECO:0000256" key="2">
    <source>
        <dbReference type="ARBA" id="ARBA00022729"/>
    </source>
</evidence>
<evidence type="ECO:0000256" key="4">
    <source>
        <dbReference type="ARBA" id="ARBA00023157"/>
    </source>
</evidence>
<keyword evidence="1" id="KW-0268">Exocytosis</keyword>
<evidence type="ECO:0000313" key="11">
    <source>
        <dbReference type="EMBL" id="KAG9478270.1"/>
    </source>
</evidence>
<dbReference type="GO" id="GO:0042589">
    <property type="term" value="C:zymogen granule membrane"/>
    <property type="evidence" value="ECO:0007669"/>
    <property type="project" value="UniProtKB-SubCell"/>
</dbReference>
<evidence type="ECO:0000256" key="8">
    <source>
        <dbReference type="ARBA" id="ARBA00060468"/>
    </source>
</evidence>
<reference evidence="11" key="1">
    <citation type="thesis" date="2020" institute="ProQuest LLC" country="789 East Eisenhower Parkway, Ann Arbor, MI, USA">
        <title>Comparative Genomics and Chromosome Evolution.</title>
        <authorList>
            <person name="Mudd A.B."/>
        </authorList>
    </citation>
    <scope>NUCLEOTIDE SEQUENCE</scope>
    <source>
        <strain evidence="11">HN-11 Male</strain>
        <tissue evidence="11">Kidney and liver</tissue>
    </source>
</reference>
<proteinExistence type="predicted"/>
<keyword evidence="4" id="KW-1015">Disulfide bond</keyword>
<keyword evidence="3" id="KW-0472">Membrane</keyword>
<evidence type="ECO:0000256" key="5">
    <source>
        <dbReference type="ARBA" id="ARBA00023329"/>
    </source>
</evidence>
<feature type="chain" id="PRO_5035200764" description="Syncollin" evidence="10">
    <location>
        <begin position="19"/>
        <end position="131"/>
    </location>
</feature>
<comment type="function">
    <text evidence="7">Functions in exocytosis in pancreatic acinar cells regulating the fusion of zymogen granules with each other. May have a pore-forming activity on membranes and regulate exocytosis in other exocrine tissues.</text>
</comment>
<dbReference type="EMBL" id="WNTK01000009">
    <property type="protein sequence ID" value="KAG9478270.1"/>
    <property type="molecule type" value="Genomic_DNA"/>
</dbReference>
<dbReference type="PANTHER" id="PTHR17503">
    <property type="entry name" value="SYNCOLLIN"/>
    <property type="match status" value="1"/>
</dbReference>